<keyword evidence="3" id="KW-1185">Reference proteome</keyword>
<sequence length="117" mass="13231">MDATTSLIFVAIFAWVLQIAFGFLQVRAFNKMLQKMAKQGQVKIGRTQSRWKPRTLLVMVEDTDGVIIEAKALKGMTVFARPRTVKCLLGQRYPFAEQVINQLDKGTREALTVAFSH</sequence>
<evidence type="ECO:0000256" key="1">
    <source>
        <dbReference type="SAM" id="Phobius"/>
    </source>
</evidence>
<dbReference type="InterPro" id="IPR009693">
    <property type="entry name" value="Glucitol_operon_activator"/>
</dbReference>
<dbReference type="Proteomes" id="UP000838672">
    <property type="component" value="Unassembled WGS sequence"/>
</dbReference>
<accession>A0ABM8ZSK6</accession>
<feature type="transmembrane region" description="Helical" evidence="1">
    <location>
        <begin position="6"/>
        <end position="26"/>
    </location>
</feature>
<keyword evidence="1" id="KW-0472">Membrane</keyword>
<evidence type="ECO:0008006" key="4">
    <source>
        <dbReference type="Google" id="ProtNLM"/>
    </source>
</evidence>
<dbReference type="Pfam" id="PF06923">
    <property type="entry name" value="GutM"/>
    <property type="match status" value="1"/>
</dbReference>
<name>A0ABM8ZSK6_9VIBR</name>
<protein>
    <recommendedName>
        <fullName evidence="4">Transcriptional regulator</fullName>
    </recommendedName>
</protein>
<dbReference type="EMBL" id="CAKLDI010000001">
    <property type="protein sequence ID" value="CAH0533295.1"/>
    <property type="molecule type" value="Genomic_DNA"/>
</dbReference>
<organism evidence="2 3">
    <name type="scientific">Vibrio stylophorae</name>
    <dbReference type="NCBI Taxonomy" id="659351"/>
    <lineage>
        <taxon>Bacteria</taxon>
        <taxon>Pseudomonadati</taxon>
        <taxon>Pseudomonadota</taxon>
        <taxon>Gammaproteobacteria</taxon>
        <taxon>Vibrionales</taxon>
        <taxon>Vibrionaceae</taxon>
        <taxon>Vibrio</taxon>
    </lineage>
</organism>
<reference evidence="2" key="1">
    <citation type="submission" date="2021-11" db="EMBL/GenBank/DDBJ databases">
        <authorList>
            <person name="Rodrigo-Torres L."/>
            <person name="Arahal R. D."/>
            <person name="Lucena T."/>
        </authorList>
    </citation>
    <scope>NUCLEOTIDE SEQUENCE</scope>
    <source>
        <strain evidence="2">CECT 7929</strain>
    </source>
</reference>
<proteinExistence type="predicted"/>
<evidence type="ECO:0000313" key="2">
    <source>
        <dbReference type="EMBL" id="CAH0533295.1"/>
    </source>
</evidence>
<evidence type="ECO:0000313" key="3">
    <source>
        <dbReference type="Proteomes" id="UP000838672"/>
    </source>
</evidence>
<keyword evidence="1" id="KW-1133">Transmembrane helix</keyword>
<gene>
    <name evidence="2" type="ORF">VST7929_01159</name>
</gene>
<comment type="caution">
    <text evidence="2">The sequence shown here is derived from an EMBL/GenBank/DDBJ whole genome shotgun (WGS) entry which is preliminary data.</text>
</comment>
<keyword evidence="1" id="KW-0812">Transmembrane</keyword>